<feature type="region of interest" description="Disordered" evidence="2">
    <location>
        <begin position="1"/>
        <end position="103"/>
    </location>
</feature>
<dbReference type="GO" id="GO:0040008">
    <property type="term" value="P:regulation of growth"/>
    <property type="evidence" value="ECO:0007669"/>
    <property type="project" value="InterPro"/>
</dbReference>
<feature type="compositionally biased region" description="Basic and acidic residues" evidence="2">
    <location>
        <begin position="413"/>
        <end position="425"/>
    </location>
</feature>
<proteinExistence type="predicted"/>
<evidence type="ECO:0000313" key="3">
    <source>
        <dbReference type="EMBL" id="URE26116.1"/>
    </source>
</evidence>
<dbReference type="PANTHER" id="PTHR47490:SF2">
    <property type="entry name" value="PROTEIN BLISTER"/>
    <property type="match status" value="1"/>
</dbReference>
<feature type="coiled-coil region" evidence="1">
    <location>
        <begin position="570"/>
        <end position="653"/>
    </location>
</feature>
<dbReference type="AlphaFoldDB" id="A0A9E7H3H4"/>
<dbReference type="OrthoDB" id="2019993at2759"/>
<dbReference type="PANTHER" id="PTHR47490">
    <property type="entry name" value="PROTEIN BLISTER"/>
    <property type="match status" value="1"/>
</dbReference>
<sequence length="847" mass="93532">MASAKVMSNSVASSRKQGHLELGKKKLEEFRKKKAAKQVASAGNLQSTDVDQYENSSKSNQQKEDDSSSRGGTNAVKTSGVVMSYEDKSVNSSQSSDVDSSTRMPVNSTAWNYNNHISHGNSEQEAVNDKVLRLPDSSTFSESANGYYDHWREKNELSGNEESKVGSADGFKADQHIAFDPDITKPYIDGNIHSPGFHLHNVESGDFENRVSSTSHMHDMDASGAYNMSTLPEKSESISATHTLGYLSTATKIHGVEKPFPISNKENHGTASAGGRIADAISRRLNVDNSTWHAPESFSAGFSSGFGRSSGETFPVTSYGTTFGRSRPSFLDSLGVPRVSSISNISYGDPDRIVTPVSLDDSKFQNTEAQLSASLQQPSADNSMEQSLRLTTLDSTREKQSSFSTTGFFDEEQQPKQRATDQDIQRDHEFPSLRKDEDFASLEQHIEDLTKEKFSLQRALQTAQTLAESLAAENSSLTDSFNQQGKVVNQLKSDMERLQEEIKAQMSLKSQANHCHTSLSTSPTLCIIELGYASRSFSSPSSPNTEGKPSSLYLAFESVKLEYTNAQLECNAADERAKLLASEVISLEEKALRLRSNELKLEKQLENLNSDITSFKRKVSVLEKERQDFQATVDALQEEKKVLQSMLRKASTDGKTKHTMEISSIKQDASTSTYDLDVKDNENNAQGTMMNSGINGMQAVGPSAALSSVTASFLLDDRRMDLPDARIDLPQDQLRMIENIKALISELAVEKEELVQALRIESSNCSKLKDLNKDLSQKLEAQTQRLELLTSQRMANDNVLAKPNDMHSTHETMEYADEGDEVVERVLGWIMKLFPGGPAKRRTSKLL</sequence>
<evidence type="ECO:0000313" key="4">
    <source>
        <dbReference type="Proteomes" id="UP001055439"/>
    </source>
</evidence>
<feature type="compositionally biased region" description="Polar residues" evidence="2">
    <location>
        <begin position="1"/>
        <end position="15"/>
    </location>
</feature>
<feature type="compositionally biased region" description="Basic and acidic residues" evidence="2">
    <location>
        <begin position="18"/>
        <end position="31"/>
    </location>
</feature>
<evidence type="ECO:0008006" key="5">
    <source>
        <dbReference type="Google" id="ProtNLM"/>
    </source>
</evidence>
<dbReference type="EMBL" id="CP097510">
    <property type="protein sequence ID" value="URE26116.1"/>
    <property type="molecule type" value="Genomic_DNA"/>
</dbReference>
<feature type="coiled-coil region" evidence="1">
    <location>
        <begin position="737"/>
        <end position="792"/>
    </location>
</feature>
<gene>
    <name evidence="3" type="ORF">MUK42_32843</name>
</gene>
<feature type="compositionally biased region" description="Low complexity" evidence="2">
    <location>
        <begin position="90"/>
        <end position="101"/>
    </location>
</feature>
<protein>
    <recommendedName>
        <fullName evidence="5">BLISTER</fullName>
    </recommendedName>
</protein>
<feature type="coiled-coil region" evidence="1">
    <location>
        <begin position="439"/>
        <end position="508"/>
    </location>
</feature>
<keyword evidence="4" id="KW-1185">Reference proteome</keyword>
<feature type="region of interest" description="Disordered" evidence="2">
    <location>
        <begin position="392"/>
        <end position="425"/>
    </location>
</feature>
<accession>A0A9E7H3H4</accession>
<dbReference type="Proteomes" id="UP001055439">
    <property type="component" value="Chromosome 8"/>
</dbReference>
<name>A0A9E7H3H4_9LILI</name>
<evidence type="ECO:0000256" key="2">
    <source>
        <dbReference type="SAM" id="MobiDB-lite"/>
    </source>
</evidence>
<evidence type="ECO:0000256" key="1">
    <source>
        <dbReference type="SAM" id="Coils"/>
    </source>
</evidence>
<dbReference type="InterPro" id="IPR044194">
    <property type="entry name" value="BLISTER"/>
</dbReference>
<feature type="compositionally biased region" description="Polar residues" evidence="2">
    <location>
        <begin position="41"/>
        <end position="60"/>
    </location>
</feature>
<organism evidence="3 4">
    <name type="scientific">Musa troglodytarum</name>
    <name type="common">fe'i banana</name>
    <dbReference type="NCBI Taxonomy" id="320322"/>
    <lineage>
        <taxon>Eukaryota</taxon>
        <taxon>Viridiplantae</taxon>
        <taxon>Streptophyta</taxon>
        <taxon>Embryophyta</taxon>
        <taxon>Tracheophyta</taxon>
        <taxon>Spermatophyta</taxon>
        <taxon>Magnoliopsida</taxon>
        <taxon>Liliopsida</taxon>
        <taxon>Zingiberales</taxon>
        <taxon>Musaceae</taxon>
        <taxon>Musa</taxon>
    </lineage>
</organism>
<reference evidence="3" key="1">
    <citation type="submission" date="2022-05" db="EMBL/GenBank/DDBJ databases">
        <title>The Musa troglodytarum L. genome provides insights into the mechanism of non-climacteric behaviour and enrichment of carotenoids.</title>
        <authorList>
            <person name="Wang J."/>
        </authorList>
    </citation>
    <scope>NUCLEOTIDE SEQUENCE</scope>
    <source>
        <tissue evidence="3">Leaf</tissue>
    </source>
</reference>
<keyword evidence="1" id="KW-0175">Coiled coil</keyword>